<dbReference type="Proteomes" id="UP000886998">
    <property type="component" value="Unassembled WGS sequence"/>
</dbReference>
<keyword evidence="3 10" id="KW-0808">Transferase</keyword>
<comment type="catalytic activity">
    <reaction evidence="10">
        <text>a very-long-chain acyl-CoA + malonyl-CoA + H(+) = a very-long-chain 3-oxoacyl-CoA + CO2 + CoA</text>
        <dbReference type="Rhea" id="RHEA:32727"/>
        <dbReference type="ChEBI" id="CHEBI:15378"/>
        <dbReference type="ChEBI" id="CHEBI:16526"/>
        <dbReference type="ChEBI" id="CHEBI:57287"/>
        <dbReference type="ChEBI" id="CHEBI:57384"/>
        <dbReference type="ChEBI" id="CHEBI:90725"/>
        <dbReference type="ChEBI" id="CHEBI:90736"/>
        <dbReference type="EC" id="2.3.1.199"/>
    </reaction>
</comment>
<dbReference type="EMBL" id="BMAV01011108">
    <property type="protein sequence ID" value="GFY56697.1"/>
    <property type="molecule type" value="Genomic_DNA"/>
</dbReference>
<dbReference type="GO" id="GO:0034625">
    <property type="term" value="P:fatty acid elongation, monounsaturated fatty acid"/>
    <property type="evidence" value="ECO:0007669"/>
    <property type="project" value="TreeGrafter"/>
</dbReference>
<evidence type="ECO:0000256" key="6">
    <source>
        <dbReference type="ARBA" id="ARBA00022989"/>
    </source>
</evidence>
<evidence type="ECO:0000256" key="1">
    <source>
        <dbReference type="ARBA" id="ARBA00004141"/>
    </source>
</evidence>
<dbReference type="InterPro" id="IPR030457">
    <property type="entry name" value="ELO_CS"/>
</dbReference>
<name>A0A8X6XQ36_9ARAC</name>
<keyword evidence="8 10" id="KW-0472">Membrane</keyword>
<keyword evidence="7 10" id="KW-0443">Lipid metabolism</keyword>
<feature type="transmembrane region" description="Helical" evidence="10">
    <location>
        <begin position="119"/>
        <end position="139"/>
    </location>
</feature>
<dbReference type="Pfam" id="PF01151">
    <property type="entry name" value="ELO"/>
    <property type="match status" value="1"/>
</dbReference>
<reference evidence="11" key="1">
    <citation type="submission" date="2020-08" db="EMBL/GenBank/DDBJ databases">
        <title>Multicomponent nature underlies the extraordinary mechanical properties of spider dragline silk.</title>
        <authorList>
            <person name="Kono N."/>
            <person name="Nakamura H."/>
            <person name="Mori M."/>
            <person name="Yoshida Y."/>
            <person name="Ohtoshi R."/>
            <person name="Malay A.D."/>
            <person name="Moran D.A.P."/>
            <person name="Tomita M."/>
            <person name="Numata K."/>
            <person name="Arakawa K."/>
        </authorList>
    </citation>
    <scope>NUCLEOTIDE SEQUENCE</scope>
</reference>
<feature type="transmembrane region" description="Helical" evidence="10">
    <location>
        <begin position="159"/>
        <end position="178"/>
    </location>
</feature>
<dbReference type="EC" id="2.3.1.199" evidence="10"/>
<dbReference type="PANTHER" id="PTHR11157:SF17">
    <property type="entry name" value="ELONGATION OF VERY LONG CHAIN FATTY ACIDS PROTEIN 6"/>
    <property type="match status" value="1"/>
</dbReference>
<proteinExistence type="inferred from homology"/>
<evidence type="ECO:0000256" key="5">
    <source>
        <dbReference type="ARBA" id="ARBA00022832"/>
    </source>
</evidence>
<dbReference type="GO" id="GO:0005789">
    <property type="term" value="C:endoplasmic reticulum membrane"/>
    <property type="evidence" value="ECO:0007669"/>
    <property type="project" value="TreeGrafter"/>
</dbReference>
<organism evidence="11 12">
    <name type="scientific">Trichonephila inaurata madagascariensis</name>
    <dbReference type="NCBI Taxonomy" id="2747483"/>
    <lineage>
        <taxon>Eukaryota</taxon>
        <taxon>Metazoa</taxon>
        <taxon>Ecdysozoa</taxon>
        <taxon>Arthropoda</taxon>
        <taxon>Chelicerata</taxon>
        <taxon>Arachnida</taxon>
        <taxon>Araneae</taxon>
        <taxon>Araneomorphae</taxon>
        <taxon>Entelegynae</taxon>
        <taxon>Araneoidea</taxon>
        <taxon>Nephilidae</taxon>
        <taxon>Trichonephila</taxon>
        <taxon>Trichonephila inaurata</taxon>
    </lineage>
</organism>
<evidence type="ECO:0000313" key="12">
    <source>
        <dbReference type="Proteomes" id="UP000886998"/>
    </source>
</evidence>
<dbReference type="InterPro" id="IPR002076">
    <property type="entry name" value="ELO_fam"/>
</dbReference>
<dbReference type="GO" id="GO:0030148">
    <property type="term" value="P:sphingolipid biosynthetic process"/>
    <property type="evidence" value="ECO:0007669"/>
    <property type="project" value="TreeGrafter"/>
</dbReference>
<keyword evidence="12" id="KW-1185">Reference proteome</keyword>
<keyword evidence="2 10" id="KW-0444">Lipid biosynthesis</keyword>
<evidence type="ECO:0000256" key="9">
    <source>
        <dbReference type="ARBA" id="ARBA00023160"/>
    </source>
</evidence>
<keyword evidence="6 10" id="KW-1133">Transmembrane helix</keyword>
<dbReference type="GO" id="GO:0034626">
    <property type="term" value="P:fatty acid elongation, polyunsaturated fatty acid"/>
    <property type="evidence" value="ECO:0007669"/>
    <property type="project" value="TreeGrafter"/>
</dbReference>
<comment type="caution">
    <text evidence="11">The sequence shown here is derived from an EMBL/GenBank/DDBJ whole genome shotgun (WGS) entry which is preliminary data.</text>
</comment>
<gene>
    <name evidence="11" type="primary">elo-3</name>
    <name evidence="11" type="ORF">TNIN_252921</name>
</gene>
<evidence type="ECO:0000256" key="3">
    <source>
        <dbReference type="ARBA" id="ARBA00022679"/>
    </source>
</evidence>
<evidence type="ECO:0000256" key="7">
    <source>
        <dbReference type="ARBA" id="ARBA00023098"/>
    </source>
</evidence>
<keyword evidence="9 10" id="KW-0275">Fatty acid biosynthesis</keyword>
<sequence>MGTCRMIPELIHVLKKFGFTYSVCNNSFVETVKVTGFWCNMFSYSKVLELGDTIFIVLRKQPLIFLHWYHHISVLLLTWYGHKDHSAPARWFLGMNYCVHAFMYSYYALKAMRFKLPKFFSICITCLQITQMFVGIYIVSYAYIMKGKGQYCHFTDDNAILNLLMYASYFVLFVWYFYNAYISPPTKVKKVD</sequence>
<comment type="similarity">
    <text evidence="10">Belongs to the ELO family.</text>
</comment>
<keyword evidence="4 10" id="KW-0812">Transmembrane</keyword>
<evidence type="ECO:0000256" key="10">
    <source>
        <dbReference type="RuleBase" id="RU361115"/>
    </source>
</evidence>
<evidence type="ECO:0000313" key="11">
    <source>
        <dbReference type="EMBL" id="GFY56697.1"/>
    </source>
</evidence>
<evidence type="ECO:0000256" key="8">
    <source>
        <dbReference type="ARBA" id="ARBA00023136"/>
    </source>
</evidence>
<dbReference type="GO" id="GO:0009922">
    <property type="term" value="F:fatty acid elongase activity"/>
    <property type="evidence" value="ECO:0007669"/>
    <property type="project" value="UniProtKB-EC"/>
</dbReference>
<protein>
    <recommendedName>
        <fullName evidence="10">Elongation of very long chain fatty acids protein</fullName>
        <ecNumber evidence="10">2.3.1.199</ecNumber>
    </recommendedName>
    <alternativeName>
        <fullName evidence="10">Very-long-chain 3-oxoacyl-CoA synthase</fullName>
    </alternativeName>
</protein>
<evidence type="ECO:0000256" key="2">
    <source>
        <dbReference type="ARBA" id="ARBA00022516"/>
    </source>
</evidence>
<keyword evidence="5 10" id="KW-0276">Fatty acid metabolism</keyword>
<dbReference type="AlphaFoldDB" id="A0A8X6XQ36"/>
<feature type="transmembrane region" description="Helical" evidence="10">
    <location>
        <begin position="63"/>
        <end position="82"/>
    </location>
</feature>
<feature type="transmembrane region" description="Helical" evidence="10">
    <location>
        <begin position="88"/>
        <end position="107"/>
    </location>
</feature>
<dbReference type="PANTHER" id="PTHR11157">
    <property type="entry name" value="FATTY ACID ACYL TRANSFERASE-RELATED"/>
    <property type="match status" value="1"/>
</dbReference>
<comment type="subcellular location">
    <subcellularLocation>
        <location evidence="1">Membrane</location>
        <topology evidence="1">Multi-pass membrane protein</topology>
    </subcellularLocation>
</comment>
<evidence type="ECO:0000256" key="4">
    <source>
        <dbReference type="ARBA" id="ARBA00022692"/>
    </source>
</evidence>
<dbReference type="GO" id="GO:0042761">
    <property type="term" value="P:very long-chain fatty acid biosynthetic process"/>
    <property type="evidence" value="ECO:0007669"/>
    <property type="project" value="TreeGrafter"/>
</dbReference>
<dbReference type="PROSITE" id="PS01188">
    <property type="entry name" value="ELO"/>
    <property type="match status" value="1"/>
</dbReference>
<accession>A0A8X6XQ36</accession>
<dbReference type="OrthoDB" id="10259681at2759"/>
<dbReference type="GO" id="GO:0019367">
    <property type="term" value="P:fatty acid elongation, saturated fatty acid"/>
    <property type="evidence" value="ECO:0007669"/>
    <property type="project" value="TreeGrafter"/>
</dbReference>
<comment type="caution">
    <text evidence="10">Lacks conserved residue(s) required for the propagation of feature annotation.</text>
</comment>